<protein>
    <submittedName>
        <fullName evidence="1">Uncharacterized protein</fullName>
    </submittedName>
</protein>
<proteinExistence type="predicted"/>
<dbReference type="Proteomes" id="UP000010729">
    <property type="component" value="Unassembled WGS sequence"/>
</dbReference>
<organism evidence="1 2">
    <name type="scientific">Arthrobacter crystallopoietes BAB-32</name>
    <dbReference type="NCBI Taxonomy" id="1246476"/>
    <lineage>
        <taxon>Bacteria</taxon>
        <taxon>Bacillati</taxon>
        <taxon>Actinomycetota</taxon>
        <taxon>Actinomycetes</taxon>
        <taxon>Micrococcales</taxon>
        <taxon>Micrococcaceae</taxon>
        <taxon>Crystallibacter</taxon>
    </lineage>
</organism>
<reference evidence="1 2" key="1">
    <citation type="journal article" date="2013" name="Genome Announc.">
        <title>Draft Genome Sequence of Arthrobacter crystallopoietes Strain BAB-32, Revealing Genes for Bioremediation.</title>
        <authorList>
            <person name="Joshi M.N."/>
            <person name="Pandit A.S."/>
            <person name="Sharma A."/>
            <person name="Pandya R.V."/>
            <person name="Desai S.M."/>
            <person name="Saxena A.K."/>
            <person name="Bagatharia S.B."/>
        </authorList>
    </citation>
    <scope>NUCLEOTIDE SEQUENCE [LARGE SCALE GENOMIC DNA]</scope>
    <source>
        <strain evidence="1 2">BAB-32</strain>
    </source>
</reference>
<dbReference type="EMBL" id="ANPE02000063">
    <property type="protein sequence ID" value="EMY35762.1"/>
    <property type="molecule type" value="Genomic_DNA"/>
</dbReference>
<sequence>MWDVLLLNTTMQGAQLFLQGRGHSGVWADAIADAGRSFDTAGDIDMALSEVPGVWLEKLPPRKADSAQKS</sequence>
<dbReference type="AlphaFoldDB" id="N1V6P2"/>
<name>N1V6P2_9MICC</name>
<comment type="caution">
    <text evidence="1">The sequence shown here is derived from an EMBL/GenBank/DDBJ whole genome shotgun (WGS) entry which is preliminary data.</text>
</comment>
<gene>
    <name evidence="1" type="ORF">D477_002678</name>
</gene>
<keyword evidence="2" id="KW-1185">Reference proteome</keyword>
<accession>N1V6P2</accession>
<evidence type="ECO:0000313" key="2">
    <source>
        <dbReference type="Proteomes" id="UP000010729"/>
    </source>
</evidence>
<evidence type="ECO:0000313" key="1">
    <source>
        <dbReference type="EMBL" id="EMY35762.1"/>
    </source>
</evidence>